<evidence type="ECO:0000313" key="7">
    <source>
        <dbReference type="EMBL" id="MET3525763.1"/>
    </source>
</evidence>
<accession>A0ABV2EFF2</accession>
<dbReference type="GO" id="GO:0008233">
    <property type="term" value="F:peptidase activity"/>
    <property type="evidence" value="ECO:0007669"/>
    <property type="project" value="UniProtKB-KW"/>
</dbReference>
<dbReference type="Proteomes" id="UP001549110">
    <property type="component" value="Unassembled WGS sequence"/>
</dbReference>
<protein>
    <submittedName>
        <fullName evidence="7">Membrane protein implicated in regulation of membrane protease activity</fullName>
    </submittedName>
</protein>
<dbReference type="InterPro" id="IPR052165">
    <property type="entry name" value="Membrane_assoc_protease"/>
</dbReference>
<proteinExistence type="predicted"/>
<evidence type="ECO:0000256" key="3">
    <source>
        <dbReference type="ARBA" id="ARBA00022989"/>
    </source>
</evidence>
<dbReference type="Gene3D" id="2.40.50.140">
    <property type="entry name" value="Nucleic acid-binding proteins"/>
    <property type="match status" value="1"/>
</dbReference>
<feature type="transmembrane region" description="Helical" evidence="5">
    <location>
        <begin position="12"/>
        <end position="31"/>
    </location>
</feature>
<keyword evidence="7" id="KW-0645">Protease</keyword>
<dbReference type="GO" id="GO:0006508">
    <property type="term" value="P:proteolysis"/>
    <property type="evidence" value="ECO:0007669"/>
    <property type="project" value="UniProtKB-KW"/>
</dbReference>
<dbReference type="Pfam" id="PF01957">
    <property type="entry name" value="NfeD"/>
    <property type="match status" value="1"/>
</dbReference>
<name>A0ABV2EFF2_9CAUL</name>
<feature type="domain" description="NfeD-like C-terminal" evidence="6">
    <location>
        <begin position="93"/>
        <end position="143"/>
    </location>
</feature>
<dbReference type="RefSeq" id="WP_331932442.1">
    <property type="nucleotide sequence ID" value="NZ_JBEPLU010000001.1"/>
</dbReference>
<dbReference type="InterPro" id="IPR002810">
    <property type="entry name" value="NfeD-like_C"/>
</dbReference>
<evidence type="ECO:0000256" key="2">
    <source>
        <dbReference type="ARBA" id="ARBA00022692"/>
    </source>
</evidence>
<comment type="subcellular location">
    <subcellularLocation>
        <location evidence="1">Membrane</location>
        <topology evidence="1">Multi-pass membrane protein</topology>
    </subcellularLocation>
</comment>
<keyword evidence="4 5" id="KW-0472">Membrane</keyword>
<sequence length="153" mass="16329">MMTGLVDFYGVHAFWLWVAIAAAVLAIEIAFGSGWLLWPAACAAVVAILSLFTHNAALEIGLFAVLTIATTLAARRFWPRNRQPETDINDNVARLVGHHGRVTAAFIHGAGRVLVDGKEWAAESVDGSALELEAIVEVVGLSGGSRLRVRAQA</sequence>
<dbReference type="PANTHER" id="PTHR33507">
    <property type="entry name" value="INNER MEMBRANE PROTEIN YBBJ"/>
    <property type="match status" value="1"/>
</dbReference>
<evidence type="ECO:0000313" key="8">
    <source>
        <dbReference type="Proteomes" id="UP001549110"/>
    </source>
</evidence>
<evidence type="ECO:0000256" key="1">
    <source>
        <dbReference type="ARBA" id="ARBA00004141"/>
    </source>
</evidence>
<dbReference type="EMBL" id="JBEPLU010000001">
    <property type="protein sequence ID" value="MET3525763.1"/>
    <property type="molecule type" value="Genomic_DNA"/>
</dbReference>
<keyword evidence="8" id="KW-1185">Reference proteome</keyword>
<keyword evidence="7" id="KW-0378">Hydrolase</keyword>
<organism evidence="7 8">
    <name type="scientific">Phenylobacterium koreense</name>
    <dbReference type="NCBI Taxonomy" id="266125"/>
    <lineage>
        <taxon>Bacteria</taxon>
        <taxon>Pseudomonadati</taxon>
        <taxon>Pseudomonadota</taxon>
        <taxon>Alphaproteobacteria</taxon>
        <taxon>Caulobacterales</taxon>
        <taxon>Caulobacteraceae</taxon>
        <taxon>Phenylobacterium</taxon>
    </lineage>
</organism>
<comment type="caution">
    <text evidence="7">The sequence shown here is derived from an EMBL/GenBank/DDBJ whole genome shotgun (WGS) entry which is preliminary data.</text>
</comment>
<dbReference type="PANTHER" id="PTHR33507:SF3">
    <property type="entry name" value="INNER MEMBRANE PROTEIN YBBJ"/>
    <property type="match status" value="1"/>
</dbReference>
<keyword evidence="3 5" id="KW-1133">Transmembrane helix</keyword>
<dbReference type="InterPro" id="IPR012340">
    <property type="entry name" value="NA-bd_OB-fold"/>
</dbReference>
<reference evidence="7 8" key="1">
    <citation type="submission" date="2024-06" db="EMBL/GenBank/DDBJ databases">
        <title>Genomic Encyclopedia of Type Strains, Phase IV (KMG-IV): sequencing the most valuable type-strain genomes for metagenomic binning, comparative biology and taxonomic classification.</title>
        <authorList>
            <person name="Goeker M."/>
        </authorList>
    </citation>
    <scope>NUCLEOTIDE SEQUENCE [LARGE SCALE GENOMIC DNA]</scope>
    <source>
        <strain evidence="7 8">DSM 17809</strain>
    </source>
</reference>
<evidence type="ECO:0000256" key="4">
    <source>
        <dbReference type="ARBA" id="ARBA00023136"/>
    </source>
</evidence>
<evidence type="ECO:0000259" key="6">
    <source>
        <dbReference type="Pfam" id="PF01957"/>
    </source>
</evidence>
<evidence type="ECO:0000256" key="5">
    <source>
        <dbReference type="SAM" id="Phobius"/>
    </source>
</evidence>
<keyword evidence="2 5" id="KW-0812">Transmembrane</keyword>
<gene>
    <name evidence="7" type="ORF">ABID41_000858</name>
</gene>